<dbReference type="Proteomes" id="UP000037939">
    <property type="component" value="Unassembled WGS sequence"/>
</dbReference>
<proteinExistence type="predicted"/>
<sequence>MTAKPCRLLRLLLTLVLLFMMCASCVDLLGWNDAPAHPVWFYQGRSALAFYVENILLLAVCSCAYVALWRRQRPGLRFAWAMPLLVYLAWAQWNA</sequence>
<comment type="caution">
    <text evidence="2">The sequence shown here is derived from an EMBL/GenBank/DDBJ whole genome shotgun (WGS) entry which is preliminary data.</text>
</comment>
<reference evidence="2 3" key="1">
    <citation type="submission" date="2015-07" db="EMBL/GenBank/DDBJ databases">
        <title>Draft genome sequence of the Amantichitinum ursilacus IGB-41, a new chitin-degrading bacterium.</title>
        <authorList>
            <person name="Kirstahler P."/>
            <person name="Guenther M."/>
            <person name="Grumaz C."/>
            <person name="Rupp S."/>
            <person name="Zibek S."/>
            <person name="Sohn K."/>
        </authorList>
    </citation>
    <scope>NUCLEOTIDE SEQUENCE [LARGE SCALE GENOMIC DNA]</scope>
    <source>
        <strain evidence="2 3">IGB-41</strain>
    </source>
</reference>
<feature type="transmembrane region" description="Helical" evidence="1">
    <location>
        <begin position="75"/>
        <end position="93"/>
    </location>
</feature>
<organism evidence="2 3">
    <name type="scientific">Amantichitinum ursilacus</name>
    <dbReference type="NCBI Taxonomy" id="857265"/>
    <lineage>
        <taxon>Bacteria</taxon>
        <taxon>Pseudomonadati</taxon>
        <taxon>Pseudomonadota</taxon>
        <taxon>Betaproteobacteria</taxon>
        <taxon>Neisseriales</taxon>
        <taxon>Chitinibacteraceae</taxon>
        <taxon>Amantichitinum</taxon>
    </lineage>
</organism>
<evidence type="ECO:0000313" key="3">
    <source>
        <dbReference type="Proteomes" id="UP000037939"/>
    </source>
</evidence>
<dbReference type="STRING" id="857265.WG78_16575"/>
<evidence type="ECO:0000256" key="1">
    <source>
        <dbReference type="SAM" id="Phobius"/>
    </source>
</evidence>
<keyword evidence="1" id="KW-0472">Membrane</keyword>
<dbReference type="EMBL" id="LAQT01000027">
    <property type="protein sequence ID" value="KPC50687.1"/>
    <property type="molecule type" value="Genomic_DNA"/>
</dbReference>
<feature type="transmembrane region" description="Helical" evidence="1">
    <location>
        <begin position="48"/>
        <end position="68"/>
    </location>
</feature>
<protein>
    <submittedName>
        <fullName evidence="2">Uncharacterized protein</fullName>
    </submittedName>
</protein>
<accession>A0A0N0GM74</accession>
<keyword evidence="1" id="KW-0812">Transmembrane</keyword>
<dbReference type="AlphaFoldDB" id="A0A0N0GM74"/>
<gene>
    <name evidence="2" type="ORF">WG78_16575</name>
</gene>
<evidence type="ECO:0000313" key="2">
    <source>
        <dbReference type="EMBL" id="KPC50687.1"/>
    </source>
</evidence>
<keyword evidence="1" id="KW-1133">Transmembrane helix</keyword>
<name>A0A0N0GM74_9NEIS</name>
<keyword evidence="3" id="KW-1185">Reference proteome</keyword>
<dbReference type="RefSeq" id="WP_053938922.1">
    <property type="nucleotide sequence ID" value="NZ_LAQT01000027.1"/>
</dbReference>